<dbReference type="Gene3D" id="3.40.50.300">
    <property type="entry name" value="P-loop containing nucleotide triphosphate hydrolases"/>
    <property type="match status" value="1"/>
</dbReference>
<proteinExistence type="predicted"/>
<dbReference type="PANTHER" id="PTHR10039">
    <property type="entry name" value="AMELOGENIN"/>
    <property type="match status" value="1"/>
</dbReference>
<dbReference type="RefSeq" id="XP_049133097.1">
    <property type="nucleotide sequence ID" value="XM_049277140.1"/>
</dbReference>
<dbReference type="GeneID" id="73331730"/>
<dbReference type="EMBL" id="BQXU01000040">
    <property type="protein sequence ID" value="GKT50747.1"/>
    <property type="molecule type" value="Genomic_DNA"/>
</dbReference>
<evidence type="ECO:0000259" key="4">
    <source>
        <dbReference type="PROSITE" id="PS50837"/>
    </source>
</evidence>
<evidence type="ECO:0000256" key="3">
    <source>
        <dbReference type="SAM" id="Phobius"/>
    </source>
</evidence>
<keyword evidence="3" id="KW-0812">Transmembrane</keyword>
<keyword evidence="3" id="KW-1133">Transmembrane helix</keyword>
<keyword evidence="3" id="KW-0472">Membrane</keyword>
<evidence type="ECO:0000313" key="6">
    <source>
        <dbReference type="Proteomes" id="UP001055115"/>
    </source>
</evidence>
<feature type="transmembrane region" description="Helical" evidence="3">
    <location>
        <begin position="6"/>
        <end position="26"/>
    </location>
</feature>
<comment type="caution">
    <text evidence="5">The sequence shown here is derived from an EMBL/GenBank/DDBJ whole genome shotgun (WGS) entry which is preliminary data.</text>
</comment>
<organism evidence="5 6">
    <name type="scientific">Colletotrichum spaethianum</name>
    <dbReference type="NCBI Taxonomy" id="700344"/>
    <lineage>
        <taxon>Eukaryota</taxon>
        <taxon>Fungi</taxon>
        <taxon>Dikarya</taxon>
        <taxon>Ascomycota</taxon>
        <taxon>Pezizomycotina</taxon>
        <taxon>Sordariomycetes</taxon>
        <taxon>Hypocreomycetidae</taxon>
        <taxon>Glomerellales</taxon>
        <taxon>Glomerellaceae</taxon>
        <taxon>Colletotrichum</taxon>
        <taxon>Colletotrichum spaethianum species complex</taxon>
    </lineage>
</organism>
<keyword evidence="1" id="KW-0677">Repeat</keyword>
<dbReference type="AlphaFoldDB" id="A0AA37URH2"/>
<evidence type="ECO:0000256" key="1">
    <source>
        <dbReference type="ARBA" id="ARBA00022737"/>
    </source>
</evidence>
<dbReference type="InterPro" id="IPR056884">
    <property type="entry name" value="NPHP3-like_N"/>
</dbReference>
<sequence length="427" mass="48726">MSDPLSIIGSVVGIASLGITVAQGLIDYYQAFQGQAGDSAHTTKKLSRLLELLESLRQQIERRQFHEEDKVLLSSMRSSMEDCKELIGELQEQLEKLQPAPGQVSLQSLRKVSRRLAYPFRQSTLHKLDEDVDEFIGCLSLTMEIMQQSDISRLQDEIDETKALLDLVRTTQISSGVRDWLNAPDAAINFNEAAKKRHPGTGLWFVESVDFSLWLRKPRSFLWLVGFAGCGKSVLCSTAIQHAFRHRRASQTIGIAFFFFTFNDERKQDASAMLRALILQLSGQLEDRQPFLSQLHDKYRNASPPDHALTNCLLQLVRAFKDAYIILDALDESPKGKHRETLLEVLTELRGWAEPGLHVMVTSRDEVDIRDELCAEADEMIRMKNEYIDSDIASFISQHLLNSRRLRKWEDHRTRIEDELTKRAQGV</sequence>
<gene>
    <name evidence="5" type="ORF">ColSpa_10928</name>
</gene>
<dbReference type="Proteomes" id="UP001055115">
    <property type="component" value="Unassembled WGS sequence"/>
</dbReference>
<protein>
    <submittedName>
        <fullName evidence="5">Vegetative incompatibility protein HET-E-1</fullName>
    </submittedName>
</protein>
<dbReference type="PANTHER" id="PTHR10039:SF16">
    <property type="entry name" value="GPI INOSITOL-DEACYLASE"/>
    <property type="match status" value="1"/>
</dbReference>
<name>A0AA37URH2_9PEZI</name>
<dbReference type="InterPro" id="IPR007111">
    <property type="entry name" value="NACHT_NTPase"/>
</dbReference>
<dbReference type="InterPro" id="IPR027417">
    <property type="entry name" value="P-loop_NTPase"/>
</dbReference>
<keyword evidence="2" id="KW-0175">Coiled coil</keyword>
<keyword evidence="6" id="KW-1185">Reference proteome</keyword>
<accession>A0AA37URH2</accession>
<dbReference type="PROSITE" id="PS50837">
    <property type="entry name" value="NACHT"/>
    <property type="match status" value="1"/>
</dbReference>
<feature type="coiled-coil region" evidence="2">
    <location>
        <begin position="43"/>
        <end position="93"/>
    </location>
</feature>
<evidence type="ECO:0000313" key="5">
    <source>
        <dbReference type="EMBL" id="GKT50747.1"/>
    </source>
</evidence>
<evidence type="ECO:0000256" key="2">
    <source>
        <dbReference type="SAM" id="Coils"/>
    </source>
</evidence>
<reference evidence="5 6" key="1">
    <citation type="submission" date="2022-03" db="EMBL/GenBank/DDBJ databases">
        <title>Genome data of Colletotrichum spp.</title>
        <authorList>
            <person name="Utami Y.D."/>
            <person name="Hiruma K."/>
        </authorList>
    </citation>
    <scope>NUCLEOTIDE SEQUENCE [LARGE SCALE GENOMIC DNA]</scope>
    <source>
        <strain evidence="5 6">MAFF 239500</strain>
    </source>
</reference>
<dbReference type="Pfam" id="PF24883">
    <property type="entry name" value="NPHP3_N"/>
    <property type="match status" value="1"/>
</dbReference>
<feature type="domain" description="NACHT" evidence="4">
    <location>
        <begin position="220"/>
        <end position="364"/>
    </location>
</feature>
<dbReference type="SUPFAM" id="SSF52540">
    <property type="entry name" value="P-loop containing nucleoside triphosphate hydrolases"/>
    <property type="match status" value="1"/>
</dbReference>